<keyword evidence="1" id="KW-0732">Signal</keyword>
<feature type="signal peptide" evidence="1">
    <location>
        <begin position="1"/>
        <end position="22"/>
    </location>
</feature>
<reference evidence="2" key="1">
    <citation type="submission" date="2022-01" db="EMBL/GenBank/DDBJ databases">
        <authorList>
            <person name="King R."/>
        </authorList>
    </citation>
    <scope>NUCLEOTIDE SEQUENCE</scope>
</reference>
<accession>A0A9N9QHI9</accession>
<dbReference type="EMBL" id="OU892278">
    <property type="protein sequence ID" value="CAG9765304.1"/>
    <property type="molecule type" value="Genomic_DNA"/>
</dbReference>
<dbReference type="GO" id="GO:0007218">
    <property type="term" value="P:neuropeptide signaling pathway"/>
    <property type="evidence" value="ECO:0007669"/>
    <property type="project" value="InterPro"/>
</dbReference>
<dbReference type="AlphaFoldDB" id="A0A9N9QHI9"/>
<sequence length="79" mass="9028">MGLKINFLVYFLIFSMEKRYTGSSVGVCITNCVQCKQMYGQYFEGKICGDTCIASNGKLIPDCNQPGTLHSYFKRFYKK</sequence>
<dbReference type="Pfam" id="PF04736">
    <property type="entry name" value="Eclosion"/>
    <property type="match status" value="1"/>
</dbReference>
<dbReference type="OrthoDB" id="6432957at2759"/>
<feature type="chain" id="PRO_5040237795" description="Eclosion hormone" evidence="1">
    <location>
        <begin position="23"/>
        <end position="79"/>
    </location>
</feature>
<proteinExistence type="predicted"/>
<evidence type="ECO:0000313" key="2">
    <source>
        <dbReference type="EMBL" id="CAG9765304.1"/>
    </source>
</evidence>
<keyword evidence="3" id="KW-1185">Reference proteome</keyword>
<dbReference type="GO" id="GO:0018990">
    <property type="term" value="P:ecdysis, chitin-based cuticle"/>
    <property type="evidence" value="ECO:0007669"/>
    <property type="project" value="InterPro"/>
</dbReference>
<name>A0A9N9QHI9_9CUCU</name>
<protein>
    <recommendedName>
        <fullName evidence="4">Eclosion hormone</fullName>
    </recommendedName>
</protein>
<dbReference type="Proteomes" id="UP001152799">
    <property type="component" value="Chromosome 2"/>
</dbReference>
<dbReference type="GO" id="GO:0008255">
    <property type="term" value="F:ecdysis-triggering hormone activity"/>
    <property type="evidence" value="ECO:0007669"/>
    <property type="project" value="InterPro"/>
</dbReference>
<organism evidence="2 3">
    <name type="scientific">Ceutorhynchus assimilis</name>
    <name type="common">cabbage seed weevil</name>
    <dbReference type="NCBI Taxonomy" id="467358"/>
    <lineage>
        <taxon>Eukaryota</taxon>
        <taxon>Metazoa</taxon>
        <taxon>Ecdysozoa</taxon>
        <taxon>Arthropoda</taxon>
        <taxon>Hexapoda</taxon>
        <taxon>Insecta</taxon>
        <taxon>Pterygota</taxon>
        <taxon>Neoptera</taxon>
        <taxon>Endopterygota</taxon>
        <taxon>Coleoptera</taxon>
        <taxon>Polyphaga</taxon>
        <taxon>Cucujiformia</taxon>
        <taxon>Curculionidae</taxon>
        <taxon>Ceutorhynchinae</taxon>
        <taxon>Ceutorhynchus</taxon>
    </lineage>
</organism>
<evidence type="ECO:0008006" key="4">
    <source>
        <dbReference type="Google" id="ProtNLM"/>
    </source>
</evidence>
<evidence type="ECO:0000256" key="1">
    <source>
        <dbReference type="SAM" id="SignalP"/>
    </source>
</evidence>
<evidence type="ECO:0000313" key="3">
    <source>
        <dbReference type="Proteomes" id="UP001152799"/>
    </source>
</evidence>
<gene>
    <name evidence="2" type="ORF">CEUTPL_LOCUS5914</name>
</gene>
<dbReference type="InterPro" id="IPR006825">
    <property type="entry name" value="Eclosion"/>
</dbReference>